<evidence type="ECO:0000313" key="15">
    <source>
        <dbReference type="Ensembl" id="ENSCHIP00010024488.1"/>
    </source>
</evidence>
<evidence type="ECO:0000256" key="3">
    <source>
        <dbReference type="ARBA" id="ARBA00012646"/>
    </source>
</evidence>
<evidence type="ECO:0000256" key="8">
    <source>
        <dbReference type="ARBA" id="ARBA00022912"/>
    </source>
</evidence>
<dbReference type="FunFam" id="3.40.50.2300:FF:000105">
    <property type="entry name" value="Low molecular weight phosphotyrosine protein"/>
    <property type="match status" value="1"/>
</dbReference>
<comment type="subcellular location">
    <subcellularLocation>
        <location evidence="1">Cytoplasm</location>
    </subcellularLocation>
</comment>
<evidence type="ECO:0000256" key="13">
    <source>
        <dbReference type="PIRSR" id="PIRSR617867-1"/>
    </source>
</evidence>
<dbReference type="InterPro" id="IPR050438">
    <property type="entry name" value="LMW_PTPase"/>
</dbReference>
<evidence type="ECO:0000256" key="12">
    <source>
        <dbReference type="ARBA" id="ARBA00062457"/>
    </source>
</evidence>
<sequence>MSLHFLQKRSFSTPLKVRSSRRPQRSAWPFPLSLASYFLPARPLAACSLAFHLLSVPSTVYVFLGTHFAFFQEKLSKRSDPSIPFFTFSSSSWYSFQTKCIQVFVELNIYEGKSERLPCFTLKWAPFDFKLYTEGNICRSPIAEAVFRKLVTDQSISDHWVVDSGAVSDWNVGRSPDPRAVSCLRNHGINTAHKARQNNACISCSFATLTVVEYRALLNQVTKEDFATFDYILCMDESNLRDLNRKSNQVKNCRAKIELLGSYDPQKQLIIEDPYYGNEADFETVYQQCVRCCRAFLEKVR</sequence>
<dbReference type="GO" id="GO:0005737">
    <property type="term" value="C:cytoplasm"/>
    <property type="evidence" value="ECO:0007669"/>
    <property type="project" value="UniProtKB-SubCell"/>
</dbReference>
<dbReference type="Pfam" id="PF01451">
    <property type="entry name" value="LMWPc"/>
    <property type="match status" value="2"/>
</dbReference>
<feature type="active site" evidence="13">
    <location>
        <position position="139"/>
    </location>
</feature>
<dbReference type="CDD" id="cd16343">
    <property type="entry name" value="LMWPTP"/>
    <property type="match status" value="1"/>
</dbReference>
<proteinExistence type="inferred from homology"/>
<dbReference type="PRINTS" id="PR00719">
    <property type="entry name" value="LMWPTPASE"/>
</dbReference>
<dbReference type="Gene3D" id="3.40.50.2300">
    <property type="match status" value="1"/>
</dbReference>
<reference evidence="15" key="1">
    <citation type="submission" date="2019-03" db="EMBL/GenBank/DDBJ databases">
        <title>Genome sequencing and reference-guided assembly of Black Bengal Goat (Capra hircus).</title>
        <authorList>
            <person name="Siddiki A.Z."/>
            <person name="Baten A."/>
            <person name="Billah M."/>
            <person name="Alam M.A.U."/>
            <person name="Shawrob K.S.M."/>
            <person name="Saha S."/>
            <person name="Chowdhury M."/>
            <person name="Rahman A.H."/>
            <person name="Stear M."/>
            <person name="Miah G."/>
            <person name="Das G.B."/>
            <person name="Hossain M.M."/>
            <person name="Kumkum M."/>
            <person name="Islam M.S."/>
            <person name="Mollah A.M."/>
            <person name="Ahsan A."/>
            <person name="Tusar F."/>
            <person name="Khan M.K.I."/>
        </authorList>
    </citation>
    <scope>NUCLEOTIDE SEQUENCE [LARGE SCALE GENOMIC DNA]</scope>
</reference>
<dbReference type="GO" id="GO:0003993">
    <property type="term" value="F:acid phosphatase activity"/>
    <property type="evidence" value="ECO:0007669"/>
    <property type="project" value="UniProtKB-EC"/>
</dbReference>
<keyword evidence="8" id="KW-0904">Protein phosphatase</keyword>
<reference evidence="15" key="2">
    <citation type="submission" date="2025-08" db="UniProtKB">
        <authorList>
            <consortium name="Ensembl"/>
        </authorList>
    </citation>
    <scope>IDENTIFICATION</scope>
</reference>
<accession>A0A8C2R7I0</accession>
<evidence type="ECO:0000256" key="1">
    <source>
        <dbReference type="ARBA" id="ARBA00004496"/>
    </source>
</evidence>
<dbReference type="AlphaFoldDB" id="A0A8C2R7I0"/>
<dbReference type="GO" id="GO:0004725">
    <property type="term" value="F:protein tyrosine phosphatase activity"/>
    <property type="evidence" value="ECO:0007669"/>
    <property type="project" value="UniProtKB-EC"/>
</dbReference>
<comment type="subunit">
    <text evidence="12">Interacts with EPHA2; dephosphorylates EPHA2. Interacts with EPHB1. Interacts with the SH3 domain of SPTAN1.</text>
</comment>
<evidence type="ECO:0000256" key="9">
    <source>
        <dbReference type="ARBA" id="ARBA00032347"/>
    </source>
</evidence>
<protein>
    <recommendedName>
        <fullName evidence="5">Low molecular weight phosphotyrosine protein phosphatase</fullName>
        <ecNumber evidence="3">3.1.3.2</ecNumber>
        <ecNumber evidence="4">3.1.3.48</ecNumber>
    </recommendedName>
    <alternativeName>
        <fullName evidence="9">Low molecular weight cytosolic acid phosphatase</fullName>
    </alternativeName>
</protein>
<dbReference type="EC" id="3.1.3.2" evidence="3"/>
<evidence type="ECO:0000256" key="7">
    <source>
        <dbReference type="ARBA" id="ARBA00022801"/>
    </source>
</evidence>
<dbReference type="PANTHER" id="PTHR11717">
    <property type="entry name" value="LOW MOLECULAR WEIGHT PROTEIN TYROSINE PHOSPHATASE"/>
    <property type="match status" value="1"/>
</dbReference>
<keyword evidence="6" id="KW-0963">Cytoplasm</keyword>
<evidence type="ECO:0000256" key="10">
    <source>
        <dbReference type="ARBA" id="ARBA00033695"/>
    </source>
</evidence>
<dbReference type="InterPro" id="IPR023485">
    <property type="entry name" value="Ptyr_pPase"/>
</dbReference>
<dbReference type="PANTHER" id="PTHR11717:SF35">
    <property type="entry name" value="LOW MOLECULAR WEIGHT PHOSPHOTYROSINE PROTEIN PHOSPHATASE"/>
    <property type="match status" value="1"/>
</dbReference>
<dbReference type="SUPFAM" id="SSF52788">
    <property type="entry name" value="Phosphotyrosine protein phosphatases I"/>
    <property type="match status" value="1"/>
</dbReference>
<feature type="domain" description="Phosphotyrosine protein phosphatase I" evidence="14">
    <location>
        <begin position="135"/>
        <end position="299"/>
    </location>
</feature>
<evidence type="ECO:0000256" key="11">
    <source>
        <dbReference type="ARBA" id="ARBA00051341"/>
    </source>
</evidence>
<dbReference type="InterPro" id="IPR017867">
    <property type="entry name" value="Tyr_phospatase_low_mol_wt"/>
</dbReference>
<evidence type="ECO:0000256" key="6">
    <source>
        <dbReference type="ARBA" id="ARBA00022490"/>
    </source>
</evidence>
<comment type="catalytic activity">
    <reaction evidence="10">
        <text>a phosphate monoester + H2O = an alcohol + phosphate</text>
        <dbReference type="Rhea" id="RHEA:15017"/>
        <dbReference type="ChEBI" id="CHEBI:15377"/>
        <dbReference type="ChEBI" id="CHEBI:30879"/>
        <dbReference type="ChEBI" id="CHEBI:43474"/>
        <dbReference type="ChEBI" id="CHEBI:67140"/>
        <dbReference type="EC" id="3.1.3.2"/>
    </reaction>
    <physiologicalReaction direction="left-to-right" evidence="10">
        <dbReference type="Rhea" id="RHEA:15018"/>
    </physiologicalReaction>
</comment>
<evidence type="ECO:0000256" key="4">
    <source>
        <dbReference type="ARBA" id="ARBA00013064"/>
    </source>
</evidence>
<evidence type="ECO:0000259" key="14">
    <source>
        <dbReference type="SMART" id="SM00226"/>
    </source>
</evidence>
<comment type="catalytic activity">
    <reaction evidence="11">
        <text>O-phospho-L-tyrosyl-[protein] + H2O = L-tyrosyl-[protein] + phosphate</text>
        <dbReference type="Rhea" id="RHEA:10684"/>
        <dbReference type="Rhea" id="RHEA-COMP:10136"/>
        <dbReference type="Rhea" id="RHEA-COMP:20101"/>
        <dbReference type="ChEBI" id="CHEBI:15377"/>
        <dbReference type="ChEBI" id="CHEBI:43474"/>
        <dbReference type="ChEBI" id="CHEBI:46858"/>
        <dbReference type="ChEBI" id="CHEBI:61978"/>
        <dbReference type="EC" id="3.1.3.48"/>
    </reaction>
    <physiologicalReaction direction="left-to-right" evidence="11">
        <dbReference type="Rhea" id="RHEA:10685"/>
    </physiologicalReaction>
</comment>
<dbReference type="InterPro" id="IPR036196">
    <property type="entry name" value="Ptyr_pPase_sf"/>
</dbReference>
<evidence type="ECO:0000256" key="2">
    <source>
        <dbReference type="ARBA" id="ARBA00011063"/>
    </source>
</evidence>
<dbReference type="Ensembl" id="ENSCHIT00010034696.1">
    <property type="protein sequence ID" value="ENSCHIP00010024488.1"/>
    <property type="gene ID" value="ENSCHIG00010018204.1"/>
</dbReference>
<comment type="similarity">
    <text evidence="2">Belongs to the low molecular weight phosphotyrosine protein phosphatase family.</text>
</comment>
<dbReference type="SMART" id="SM00226">
    <property type="entry name" value="LMWPc"/>
    <property type="match status" value="1"/>
</dbReference>
<keyword evidence="7" id="KW-0378">Hydrolase</keyword>
<dbReference type="EC" id="3.1.3.48" evidence="4"/>
<evidence type="ECO:0000256" key="5">
    <source>
        <dbReference type="ARBA" id="ARBA00017603"/>
    </source>
</evidence>
<name>A0A8C2R7I0_CAPHI</name>
<gene>
    <name evidence="15" type="primary">ACP1</name>
</gene>
<organism evidence="15">
    <name type="scientific">Capra hircus</name>
    <name type="common">Goat</name>
    <dbReference type="NCBI Taxonomy" id="9925"/>
    <lineage>
        <taxon>Eukaryota</taxon>
        <taxon>Metazoa</taxon>
        <taxon>Chordata</taxon>
        <taxon>Craniata</taxon>
        <taxon>Vertebrata</taxon>
        <taxon>Euteleostomi</taxon>
        <taxon>Mammalia</taxon>
        <taxon>Eutheria</taxon>
        <taxon>Laurasiatheria</taxon>
        <taxon>Artiodactyla</taxon>
        <taxon>Ruminantia</taxon>
        <taxon>Pecora</taxon>
        <taxon>Bovidae</taxon>
        <taxon>Caprinae</taxon>
        <taxon>Capra</taxon>
    </lineage>
</organism>
<feature type="active site" description="Proton donor" evidence="13">
    <location>
        <position position="273"/>
    </location>
</feature>